<reference evidence="1 2" key="1">
    <citation type="journal article" date="2022" name="Genome Biol. Evol.">
        <title>The Spruce Budworm Genome: Reconstructing the Evolutionary History of Antifreeze Proteins.</title>
        <authorList>
            <person name="Beliveau C."/>
            <person name="Gagne P."/>
            <person name="Picq S."/>
            <person name="Vernygora O."/>
            <person name="Keeling C.I."/>
            <person name="Pinkney K."/>
            <person name="Doucet D."/>
            <person name="Wen F."/>
            <person name="Johnston J.S."/>
            <person name="Maaroufi H."/>
            <person name="Boyle B."/>
            <person name="Laroche J."/>
            <person name="Dewar K."/>
            <person name="Juretic N."/>
            <person name="Blackburn G."/>
            <person name="Nisole A."/>
            <person name="Brunet B."/>
            <person name="Brandao M."/>
            <person name="Lumley L."/>
            <person name="Duan J."/>
            <person name="Quan G."/>
            <person name="Lucarotti C.J."/>
            <person name="Roe A.D."/>
            <person name="Sperling F.A.H."/>
            <person name="Levesque R.C."/>
            <person name="Cusson M."/>
        </authorList>
    </citation>
    <scope>NUCLEOTIDE SEQUENCE [LARGE SCALE GENOMIC DNA]</scope>
    <source>
        <strain evidence="1">Glfc:IPQL:Cfum</strain>
    </source>
</reference>
<evidence type="ECO:0000313" key="1">
    <source>
        <dbReference type="EMBL" id="KAI8425189.1"/>
    </source>
</evidence>
<comment type="caution">
    <text evidence="1">The sequence shown here is derived from an EMBL/GenBank/DDBJ whole genome shotgun (WGS) entry which is preliminary data.</text>
</comment>
<proteinExistence type="predicted"/>
<gene>
    <name evidence="1" type="ORF">MSG28_007013</name>
</gene>
<evidence type="ECO:0000313" key="2">
    <source>
        <dbReference type="Proteomes" id="UP001064048"/>
    </source>
</evidence>
<accession>A0ACC0JM70</accession>
<dbReference type="EMBL" id="CM046111">
    <property type="protein sequence ID" value="KAI8425189.1"/>
    <property type="molecule type" value="Genomic_DNA"/>
</dbReference>
<name>A0ACC0JM70_CHOFU</name>
<keyword evidence="2" id="KW-1185">Reference proteome</keyword>
<protein>
    <submittedName>
        <fullName evidence="1">Uncharacterized protein</fullName>
    </submittedName>
</protein>
<dbReference type="Proteomes" id="UP001064048">
    <property type="component" value="Chromosome 11"/>
</dbReference>
<sequence length="406" mass="46742">MTETLNSDVVRNITQRVSVPLIFRKFVNDWSLCQWDVEKWCAAFGDKEIPFRCLTKHLVSDEPCWERKCKRITMTFKDFVAQSESSQEWMYFDYKHLPEWFDEHATFYKEISWEKFGYPDKGATESTLWIGNSGAHTPAHQDTYGYNIVAQLYGKKHWILFPPETGGLKPTRVPYEESSIYSELNFYCPSNMEVFSGLTGARQVELRAGDALLVPRGWWHHVLNVDPLNISLNVWMPHEKDNSTRVSEALTKIMVAQVCKDLPQETAKLLVNPNEDDLSDTPLAVLFLQLEAVTKSYLDSRRKLRRAKRQRTCEEDTTARDVEDFDFNTILKNHPQELEVPPIITNEELISILKKNVKEFASTGVSFDEDEIDGAGSLCLTKAVIDAFSDSHVIELVKQNLFARLS</sequence>
<organism evidence="1 2">
    <name type="scientific">Choristoneura fumiferana</name>
    <name type="common">Spruce budworm moth</name>
    <name type="synonym">Archips fumiferana</name>
    <dbReference type="NCBI Taxonomy" id="7141"/>
    <lineage>
        <taxon>Eukaryota</taxon>
        <taxon>Metazoa</taxon>
        <taxon>Ecdysozoa</taxon>
        <taxon>Arthropoda</taxon>
        <taxon>Hexapoda</taxon>
        <taxon>Insecta</taxon>
        <taxon>Pterygota</taxon>
        <taxon>Neoptera</taxon>
        <taxon>Endopterygota</taxon>
        <taxon>Lepidoptera</taxon>
        <taxon>Glossata</taxon>
        <taxon>Ditrysia</taxon>
        <taxon>Tortricoidea</taxon>
        <taxon>Tortricidae</taxon>
        <taxon>Tortricinae</taxon>
        <taxon>Choristoneura</taxon>
    </lineage>
</organism>